<dbReference type="RefSeq" id="XP_003136401.1">
    <property type="nucleotide sequence ID" value="XM_003136353.1"/>
</dbReference>
<organism evidence="1">
    <name type="scientific">Loa loa</name>
    <name type="common">Eye worm</name>
    <name type="synonym">Filaria loa</name>
    <dbReference type="NCBI Taxonomy" id="7209"/>
    <lineage>
        <taxon>Eukaryota</taxon>
        <taxon>Metazoa</taxon>
        <taxon>Ecdysozoa</taxon>
        <taxon>Nematoda</taxon>
        <taxon>Chromadorea</taxon>
        <taxon>Rhabditida</taxon>
        <taxon>Spirurina</taxon>
        <taxon>Spiruromorpha</taxon>
        <taxon>Filarioidea</taxon>
        <taxon>Onchocercidae</taxon>
        <taxon>Loa</taxon>
    </lineage>
</organism>
<reference evidence="1" key="1">
    <citation type="submission" date="2012-04" db="EMBL/GenBank/DDBJ databases">
        <title>The Genome Sequence of Loa loa.</title>
        <authorList>
            <consortium name="The Broad Institute Genome Sequencing Platform"/>
            <consortium name="Broad Institute Genome Sequencing Center for Infectious Disease"/>
            <person name="Nutman T.B."/>
            <person name="Fink D.L."/>
            <person name="Russ C."/>
            <person name="Young S."/>
            <person name="Zeng Q."/>
            <person name="Gargeya S."/>
            <person name="Alvarado L."/>
            <person name="Berlin A."/>
            <person name="Chapman S.B."/>
            <person name="Chen Z."/>
            <person name="Freedman E."/>
            <person name="Gellesch M."/>
            <person name="Goldberg J."/>
            <person name="Griggs A."/>
            <person name="Gujja S."/>
            <person name="Heilman E.R."/>
            <person name="Heiman D."/>
            <person name="Howarth C."/>
            <person name="Mehta T."/>
            <person name="Neiman D."/>
            <person name="Pearson M."/>
            <person name="Roberts A."/>
            <person name="Saif S."/>
            <person name="Shea T."/>
            <person name="Shenoy N."/>
            <person name="Sisk P."/>
            <person name="Stolte C."/>
            <person name="Sykes S."/>
            <person name="White J."/>
            <person name="Yandava C."/>
            <person name="Haas B."/>
            <person name="Henn M.R."/>
            <person name="Nusbaum C."/>
            <person name="Birren B."/>
        </authorList>
    </citation>
    <scope>NUCLEOTIDE SEQUENCE [LARGE SCALE GENOMIC DNA]</scope>
</reference>
<accession>A0A1S0UCG4</accession>
<protein>
    <submittedName>
        <fullName evidence="1">Uncharacterized protein</fullName>
    </submittedName>
</protein>
<name>A0A1S0UCG4_LOALO</name>
<dbReference type="KEGG" id="loa:LOAG_00813"/>
<dbReference type="InParanoid" id="A0A1S0UCG4"/>
<dbReference type="AlphaFoldDB" id="A0A1S0UCG4"/>
<dbReference type="CTD" id="9938181"/>
<proteinExistence type="predicted"/>
<sequence length="114" mass="12742">MVIVCPKYYFAIPVRQSAQCRRSQTDHSIRGDCDQTTGIGKRDGDNVCVCDDPIDYGNATIGWLAECYKLSLPSSPPARPVILLPHLNPQTSISFFRIDFSSNRNTSNMSKPLY</sequence>
<gene>
    <name evidence="1" type="ORF">LOAG_00813</name>
</gene>
<dbReference type="OrthoDB" id="10539996at2759"/>
<evidence type="ECO:0000313" key="1">
    <source>
        <dbReference type="EMBL" id="EFO27660.1"/>
    </source>
</evidence>
<dbReference type="GeneID" id="9938181"/>
<dbReference type="EMBL" id="JH712218">
    <property type="protein sequence ID" value="EFO27660.1"/>
    <property type="molecule type" value="Genomic_DNA"/>
</dbReference>